<dbReference type="AlphaFoldDB" id="A0A4R3MZE7"/>
<reference evidence="2 3" key="1">
    <citation type="submission" date="2019-03" db="EMBL/GenBank/DDBJ databases">
        <title>Genomic Encyclopedia of Type Strains, Phase IV (KMG-IV): sequencing the most valuable type-strain genomes for metagenomic binning, comparative biology and taxonomic classification.</title>
        <authorList>
            <person name="Goeker M."/>
        </authorList>
    </citation>
    <scope>NUCLEOTIDE SEQUENCE [LARGE SCALE GENOMIC DNA]</scope>
    <source>
        <strain evidence="2 3">DSM 13587</strain>
    </source>
</reference>
<dbReference type="PANTHER" id="PTHR34595:SF7">
    <property type="entry name" value="SLL1039 PROTEIN"/>
    <property type="match status" value="1"/>
</dbReference>
<evidence type="ECO:0000313" key="3">
    <source>
        <dbReference type="Proteomes" id="UP000295717"/>
    </source>
</evidence>
<sequence length="334" mass="37986">MLARTAENLFWMARHIERAENTARILDVAHLSSLLPLDLDGTEAYLWYAPLNITGCASGYEAKYGLARADAVTHYMALDPDNPSSIYNSLRQARENARSVRGAITSEMWEVINATWLEVKRLPHPLPAERDSEFFEWVKERSHLFRGVTLGTILQDIALRFIRLGTFLERADNTARILDVKYHILLPSVSDVGGAVDYYQWRSLLKSVSAFEAYRKIYRDAITPSRVAELLILRDDMPRSLHACLDEVEKALIQIDGTSGREARRLAGELHAALHFGRIETVFAQGLHEYLTNFLGHTDRLGREIRDSFLSRRDVVPAARLMPPTAMQRQRQGV</sequence>
<comment type="caution">
    <text evidence="2">The sequence shown here is derived from an EMBL/GenBank/DDBJ whole genome shotgun (WGS) entry which is preliminary data.</text>
</comment>
<name>A0A4R3MZE7_9GAMM</name>
<evidence type="ECO:0000259" key="1">
    <source>
        <dbReference type="Pfam" id="PF04168"/>
    </source>
</evidence>
<feature type="domain" description="DUF403" evidence="1">
    <location>
        <begin position="1"/>
        <end position="310"/>
    </location>
</feature>
<accession>A0A4R3MZE7</accession>
<proteinExistence type="predicted"/>
<dbReference type="RefSeq" id="WP_132976486.1">
    <property type="nucleotide sequence ID" value="NZ_SMAO01000003.1"/>
</dbReference>
<dbReference type="Pfam" id="PF04168">
    <property type="entry name" value="Alpha-E"/>
    <property type="match status" value="1"/>
</dbReference>
<dbReference type="OrthoDB" id="9803532at2"/>
<dbReference type="Proteomes" id="UP000295717">
    <property type="component" value="Unassembled WGS sequence"/>
</dbReference>
<dbReference type="PANTHER" id="PTHR34595">
    <property type="entry name" value="BLR5612 PROTEIN"/>
    <property type="match status" value="1"/>
</dbReference>
<gene>
    <name evidence="2" type="ORF">EDC35_103176</name>
</gene>
<dbReference type="InterPro" id="IPR007296">
    <property type="entry name" value="DUF403"/>
</dbReference>
<keyword evidence="3" id="KW-1185">Reference proteome</keyword>
<organism evidence="2 3">
    <name type="scientific">Thiobaca trueperi</name>
    <dbReference type="NCBI Taxonomy" id="127458"/>
    <lineage>
        <taxon>Bacteria</taxon>
        <taxon>Pseudomonadati</taxon>
        <taxon>Pseudomonadota</taxon>
        <taxon>Gammaproteobacteria</taxon>
        <taxon>Chromatiales</taxon>
        <taxon>Chromatiaceae</taxon>
        <taxon>Thiobaca</taxon>
    </lineage>
</organism>
<protein>
    <submittedName>
        <fullName evidence="2">Putative alpha-E superfamily protein</fullName>
    </submittedName>
</protein>
<evidence type="ECO:0000313" key="2">
    <source>
        <dbReference type="EMBL" id="TCT22078.1"/>
    </source>
</evidence>
<dbReference type="EMBL" id="SMAO01000003">
    <property type="protein sequence ID" value="TCT22078.1"/>
    <property type="molecule type" value="Genomic_DNA"/>
</dbReference>
<dbReference type="InterPro" id="IPR051680">
    <property type="entry name" value="ATP-dep_Glu-Cys_Ligase-2"/>
</dbReference>